<dbReference type="RefSeq" id="WP_152898657.1">
    <property type="nucleotide sequence ID" value="NZ_WHUV01000003.1"/>
</dbReference>
<accession>A0A7X1PNT7</accession>
<dbReference type="EMBL" id="WHUV01000003">
    <property type="protein sequence ID" value="MQA55644.1"/>
    <property type="molecule type" value="Genomic_DNA"/>
</dbReference>
<dbReference type="AlphaFoldDB" id="A0A7X1PNT7"/>
<dbReference type="PIRSF" id="PIRSF019574">
    <property type="entry name" value="Periplasmic_polyamine_BP"/>
    <property type="match status" value="1"/>
</dbReference>
<feature type="signal peptide" evidence="5">
    <location>
        <begin position="1"/>
        <end position="23"/>
    </location>
</feature>
<keyword evidence="3 5" id="KW-0732">Signal</keyword>
<dbReference type="InterPro" id="IPR001188">
    <property type="entry name" value="Sperm_putr-bd"/>
</dbReference>
<dbReference type="PRINTS" id="PR00909">
    <property type="entry name" value="SPERMDNBNDNG"/>
</dbReference>
<organism evidence="6 7">
    <name type="scientific">Pseudomonas piscis</name>
    <dbReference type="NCBI Taxonomy" id="2614538"/>
    <lineage>
        <taxon>Bacteria</taxon>
        <taxon>Pseudomonadati</taxon>
        <taxon>Pseudomonadota</taxon>
        <taxon>Gammaproteobacteria</taxon>
        <taxon>Pseudomonadales</taxon>
        <taxon>Pseudomonadaceae</taxon>
        <taxon>Pseudomonas</taxon>
    </lineage>
</organism>
<dbReference type="PANTHER" id="PTHR30222">
    <property type="entry name" value="SPERMIDINE/PUTRESCINE-BINDING PERIPLASMIC PROTEIN"/>
    <property type="match status" value="1"/>
</dbReference>
<evidence type="ECO:0000313" key="6">
    <source>
        <dbReference type="EMBL" id="MQA55644.1"/>
    </source>
</evidence>
<proteinExistence type="predicted"/>
<dbReference type="Gene3D" id="3.40.190.10">
    <property type="entry name" value="Periplasmic binding protein-like II"/>
    <property type="match status" value="2"/>
</dbReference>
<dbReference type="InterPro" id="IPR006059">
    <property type="entry name" value="SBP"/>
</dbReference>
<dbReference type="SUPFAM" id="SSF53850">
    <property type="entry name" value="Periplasmic binding protein-like II"/>
    <property type="match status" value="1"/>
</dbReference>
<name>A0A7X1PNT7_9PSED</name>
<evidence type="ECO:0000256" key="3">
    <source>
        <dbReference type="ARBA" id="ARBA00022729"/>
    </source>
</evidence>
<dbReference type="GO" id="GO:0019808">
    <property type="term" value="F:polyamine binding"/>
    <property type="evidence" value="ECO:0007669"/>
    <property type="project" value="InterPro"/>
</dbReference>
<dbReference type="CDD" id="cd13659">
    <property type="entry name" value="PBP2_PotF"/>
    <property type="match status" value="1"/>
</dbReference>
<reference evidence="6 7" key="1">
    <citation type="submission" date="2019-10" db="EMBL/GenBank/DDBJ databases">
        <title>Pseudomonas dajingensis sp. nov., isolated from the profound head ulcers of farmed Murray cod (Maccullochella peelii peelii).</title>
        <authorList>
            <person name="Liu Y."/>
        </authorList>
    </citation>
    <scope>NUCLEOTIDE SEQUENCE [LARGE SCALE GENOMIC DNA]</scope>
    <source>
        <strain evidence="6 7">MC042</strain>
    </source>
</reference>
<dbReference type="GO" id="GO:0015846">
    <property type="term" value="P:polyamine transport"/>
    <property type="evidence" value="ECO:0007669"/>
    <property type="project" value="InterPro"/>
</dbReference>
<evidence type="ECO:0000256" key="2">
    <source>
        <dbReference type="ARBA" id="ARBA00022448"/>
    </source>
</evidence>
<gene>
    <name evidence="6" type="ORF">GDH07_20205</name>
</gene>
<keyword evidence="4" id="KW-0574">Periplasm</keyword>
<dbReference type="Pfam" id="PF13416">
    <property type="entry name" value="SBP_bac_8"/>
    <property type="match status" value="1"/>
</dbReference>
<protein>
    <submittedName>
        <fullName evidence="6">Extracellular solute-binding protein</fullName>
    </submittedName>
</protein>
<feature type="chain" id="PRO_5031000724" evidence="5">
    <location>
        <begin position="24"/>
        <end position="363"/>
    </location>
</feature>
<sequence length="363" mass="40087">MKSLVIEAGVAVLLALWLSSAAATESVHIYNWTDSIGRTTLKDFQQATGLLPVYDVFESNEMLDAKLLAGRSGYDVVVPSNNFLAKQIRAGAFQPLDKSKLQNWNNLDPDILQLLQVVDPGNQYGVPYLGGSVGIGYNVDKIKAILGLEKIESWATVFEPRNIEQLSQCGVAILDSPDELFAVMLNYLGLDPNSSEIKDYTLAQEKLLLIRPYITYFHSAKYISDLANGNICVAIGYSGDIYQAATRAQEAGKNIDISYSLPKEGSKLAYDMLAIPADAQNPDAALAFIDYILRPEVIARISEDVGYPNPNYKSYSLISRELLDNPMVFPEITAKKQLFVATPLPFAIQRFATRSWTQIKSGR</sequence>
<comment type="caution">
    <text evidence="6">The sequence shown here is derived from an EMBL/GenBank/DDBJ whole genome shotgun (WGS) entry which is preliminary data.</text>
</comment>
<evidence type="ECO:0000256" key="1">
    <source>
        <dbReference type="ARBA" id="ARBA00004418"/>
    </source>
</evidence>
<dbReference type="GO" id="GO:0042597">
    <property type="term" value="C:periplasmic space"/>
    <property type="evidence" value="ECO:0007669"/>
    <property type="project" value="UniProtKB-SubCell"/>
</dbReference>
<evidence type="ECO:0000256" key="4">
    <source>
        <dbReference type="ARBA" id="ARBA00022764"/>
    </source>
</evidence>
<dbReference type="Proteomes" id="UP000486534">
    <property type="component" value="Unassembled WGS sequence"/>
</dbReference>
<evidence type="ECO:0000313" key="7">
    <source>
        <dbReference type="Proteomes" id="UP000486534"/>
    </source>
</evidence>
<evidence type="ECO:0000256" key="5">
    <source>
        <dbReference type="SAM" id="SignalP"/>
    </source>
</evidence>
<keyword evidence="2" id="KW-0813">Transport</keyword>
<dbReference type="PANTHER" id="PTHR30222:SF12">
    <property type="entry name" value="NORSPERMIDINE SENSOR"/>
    <property type="match status" value="1"/>
</dbReference>
<comment type="subcellular location">
    <subcellularLocation>
        <location evidence="1">Periplasm</location>
    </subcellularLocation>
</comment>